<sequence length="58" mass="6504">MRAHAGHKRSECGGEWREKPRKQKQCGKASTSPSSGARRTVTPTRKRPYECKVCGKAF</sequence>
<dbReference type="EMBL" id="NDHI03003519">
    <property type="protein sequence ID" value="PNJ28212.1"/>
    <property type="molecule type" value="Genomic_DNA"/>
</dbReference>
<feature type="region of interest" description="Disordered" evidence="1">
    <location>
        <begin position="1"/>
        <end position="44"/>
    </location>
</feature>
<name>A0A2J8T5C1_PONAB</name>
<feature type="non-terminal residue" evidence="2">
    <location>
        <position position="58"/>
    </location>
</feature>
<dbReference type="AlphaFoldDB" id="A0A2J8T5C1"/>
<accession>A0A2J8T5C1</accession>
<comment type="caution">
    <text evidence="2">The sequence shown here is derived from an EMBL/GenBank/DDBJ whole genome shotgun (WGS) entry which is preliminary data.</text>
</comment>
<protein>
    <submittedName>
        <fullName evidence="2">ZNF101 isoform 8</fullName>
    </submittedName>
</protein>
<dbReference type="Gene3D" id="3.30.160.60">
    <property type="entry name" value="Classic Zinc Finger"/>
    <property type="match status" value="1"/>
</dbReference>
<gene>
    <name evidence="2" type="ORF">CR201_G0037314</name>
</gene>
<dbReference type="InterPro" id="IPR036236">
    <property type="entry name" value="Znf_C2H2_sf"/>
</dbReference>
<dbReference type="SUPFAM" id="SSF57667">
    <property type="entry name" value="beta-beta-alpha zinc fingers"/>
    <property type="match status" value="1"/>
</dbReference>
<organism evidence="2">
    <name type="scientific">Pongo abelii</name>
    <name type="common">Sumatran orangutan</name>
    <name type="synonym">Pongo pygmaeus abelii</name>
    <dbReference type="NCBI Taxonomy" id="9601"/>
    <lineage>
        <taxon>Eukaryota</taxon>
        <taxon>Metazoa</taxon>
        <taxon>Chordata</taxon>
        <taxon>Craniata</taxon>
        <taxon>Vertebrata</taxon>
        <taxon>Euteleostomi</taxon>
        <taxon>Mammalia</taxon>
        <taxon>Eutheria</taxon>
        <taxon>Euarchontoglires</taxon>
        <taxon>Primates</taxon>
        <taxon>Haplorrhini</taxon>
        <taxon>Catarrhini</taxon>
        <taxon>Hominidae</taxon>
        <taxon>Pongo</taxon>
    </lineage>
</organism>
<evidence type="ECO:0000313" key="2">
    <source>
        <dbReference type="EMBL" id="PNJ28212.1"/>
    </source>
</evidence>
<feature type="compositionally biased region" description="Polar residues" evidence="1">
    <location>
        <begin position="28"/>
        <end position="43"/>
    </location>
</feature>
<proteinExistence type="predicted"/>
<evidence type="ECO:0000256" key="1">
    <source>
        <dbReference type="SAM" id="MobiDB-lite"/>
    </source>
</evidence>
<feature type="compositionally biased region" description="Basic and acidic residues" evidence="1">
    <location>
        <begin position="8"/>
        <end position="18"/>
    </location>
</feature>
<reference evidence="2" key="1">
    <citation type="submission" date="2017-12" db="EMBL/GenBank/DDBJ databases">
        <title>High-resolution comparative analysis of great ape genomes.</title>
        <authorList>
            <person name="Pollen A."/>
            <person name="Hastie A."/>
            <person name="Hormozdiari F."/>
            <person name="Dougherty M."/>
            <person name="Liu R."/>
            <person name="Chaisson M."/>
            <person name="Hoppe E."/>
            <person name="Hill C."/>
            <person name="Pang A."/>
            <person name="Hillier L."/>
            <person name="Baker C."/>
            <person name="Armstrong J."/>
            <person name="Shendure J."/>
            <person name="Paten B."/>
            <person name="Wilson R."/>
            <person name="Chao H."/>
            <person name="Schneider V."/>
            <person name="Ventura M."/>
            <person name="Kronenberg Z."/>
            <person name="Murali S."/>
            <person name="Gordon D."/>
            <person name="Cantsilieris S."/>
            <person name="Munson K."/>
            <person name="Nelson B."/>
            <person name="Raja A."/>
            <person name="Underwood J."/>
            <person name="Diekhans M."/>
            <person name="Fiddes I."/>
            <person name="Haussler D."/>
            <person name="Eichler E."/>
        </authorList>
    </citation>
    <scope>NUCLEOTIDE SEQUENCE [LARGE SCALE GENOMIC DNA]</scope>
    <source>
        <strain evidence="2">Susie</strain>
    </source>
</reference>